<name>A0A392VS33_9FABA</name>
<dbReference type="AlphaFoldDB" id="A0A392VS33"/>
<dbReference type="EMBL" id="LXQA011239909">
    <property type="protein sequence ID" value="MCI90272.1"/>
    <property type="molecule type" value="Genomic_DNA"/>
</dbReference>
<evidence type="ECO:0000313" key="2">
    <source>
        <dbReference type="Proteomes" id="UP000265520"/>
    </source>
</evidence>
<comment type="caution">
    <text evidence="1">The sequence shown here is derived from an EMBL/GenBank/DDBJ whole genome shotgun (WGS) entry which is preliminary data.</text>
</comment>
<evidence type="ECO:0000313" key="1">
    <source>
        <dbReference type="EMBL" id="MCI90272.1"/>
    </source>
</evidence>
<reference evidence="1 2" key="1">
    <citation type="journal article" date="2018" name="Front. Plant Sci.">
        <title>Red Clover (Trifolium pratense) and Zigzag Clover (T. medium) - A Picture of Genomic Similarities and Differences.</title>
        <authorList>
            <person name="Dluhosova J."/>
            <person name="Istvanek J."/>
            <person name="Nedelnik J."/>
            <person name="Repkova J."/>
        </authorList>
    </citation>
    <scope>NUCLEOTIDE SEQUENCE [LARGE SCALE GENOMIC DNA]</scope>
    <source>
        <strain evidence="2">cv. 10/8</strain>
        <tissue evidence="1">Leaf</tissue>
    </source>
</reference>
<sequence>MGVRNALQYAIEINPVSIRTFE</sequence>
<keyword evidence="2" id="KW-1185">Reference proteome</keyword>
<proteinExistence type="predicted"/>
<dbReference type="Proteomes" id="UP000265520">
    <property type="component" value="Unassembled WGS sequence"/>
</dbReference>
<organism evidence="1 2">
    <name type="scientific">Trifolium medium</name>
    <dbReference type="NCBI Taxonomy" id="97028"/>
    <lineage>
        <taxon>Eukaryota</taxon>
        <taxon>Viridiplantae</taxon>
        <taxon>Streptophyta</taxon>
        <taxon>Embryophyta</taxon>
        <taxon>Tracheophyta</taxon>
        <taxon>Spermatophyta</taxon>
        <taxon>Magnoliopsida</taxon>
        <taxon>eudicotyledons</taxon>
        <taxon>Gunneridae</taxon>
        <taxon>Pentapetalae</taxon>
        <taxon>rosids</taxon>
        <taxon>fabids</taxon>
        <taxon>Fabales</taxon>
        <taxon>Fabaceae</taxon>
        <taxon>Papilionoideae</taxon>
        <taxon>50 kb inversion clade</taxon>
        <taxon>NPAAA clade</taxon>
        <taxon>Hologalegina</taxon>
        <taxon>IRL clade</taxon>
        <taxon>Trifolieae</taxon>
        <taxon>Trifolium</taxon>
    </lineage>
</organism>
<accession>A0A392VS33</accession>
<protein>
    <submittedName>
        <fullName evidence="1">Uncharacterized protein</fullName>
    </submittedName>
</protein>
<feature type="non-terminal residue" evidence="1">
    <location>
        <position position="22"/>
    </location>
</feature>